<feature type="compositionally biased region" description="Basic and acidic residues" evidence="1">
    <location>
        <begin position="333"/>
        <end position="350"/>
    </location>
</feature>
<proteinExistence type="predicted"/>
<feature type="region of interest" description="Disordered" evidence="1">
    <location>
        <begin position="1"/>
        <end position="22"/>
    </location>
</feature>
<protein>
    <submittedName>
        <fullName evidence="2">Uncharacterized protein</fullName>
    </submittedName>
</protein>
<keyword evidence="3" id="KW-1185">Reference proteome</keyword>
<dbReference type="Proteomes" id="UP000265325">
    <property type="component" value="Unassembled WGS sequence"/>
</dbReference>
<dbReference type="EMBL" id="LAQS01000152">
    <property type="protein sequence ID" value="KKZ68955.1"/>
    <property type="molecule type" value="Genomic_DNA"/>
</dbReference>
<feature type="compositionally biased region" description="Low complexity" evidence="1">
    <location>
        <begin position="268"/>
        <end position="283"/>
    </location>
</feature>
<organism evidence="2 3">
    <name type="scientific">Streptomyces showdoensis</name>
    <dbReference type="NCBI Taxonomy" id="68268"/>
    <lineage>
        <taxon>Bacteria</taxon>
        <taxon>Bacillati</taxon>
        <taxon>Actinomycetota</taxon>
        <taxon>Actinomycetes</taxon>
        <taxon>Kitasatosporales</taxon>
        <taxon>Streptomycetaceae</taxon>
        <taxon>Streptomyces</taxon>
    </lineage>
</organism>
<feature type="region of interest" description="Disordered" evidence="1">
    <location>
        <begin position="259"/>
        <end position="350"/>
    </location>
</feature>
<feature type="compositionally biased region" description="Low complexity" evidence="1">
    <location>
        <begin position="192"/>
        <end position="211"/>
    </location>
</feature>
<sequence length="350" mass="36190">MGVAEFGGAADPLLGRPGGGQSPLVLAQRLLHDDLGVGRPPCLQHLPGPAPQRAHRPHVVPERPPQVGGPFVGAGRLLRQAGRGQGLRGLLGEDRVMVPVRPVPGPGGGQRVLLGRLPRIAETHRRVRQPHPGLHEVRRVVPRAQLRQDGLQDGGGLVEAAEGAVVPAEPQPYQGTEPGPLARGPPSRSTRAGSPSTPRATAAAPSWSAPAASRLARRSSAGVASQGRPASWWSATAAVASRTAARGSSGAVIRASSSTADAMRLSNSGSSRRCGRAASGCAADRTEPRHERPAAQQKDRHRLGGGGPPGRVQGSGPYAQLVEPVRRGAGCLRGDRGVRGLRSDDQRPGP</sequence>
<evidence type="ECO:0000313" key="3">
    <source>
        <dbReference type="Proteomes" id="UP000265325"/>
    </source>
</evidence>
<evidence type="ECO:0000313" key="2">
    <source>
        <dbReference type="EMBL" id="KKZ68955.1"/>
    </source>
</evidence>
<feature type="compositionally biased region" description="Basic and acidic residues" evidence="1">
    <location>
        <begin position="284"/>
        <end position="293"/>
    </location>
</feature>
<evidence type="ECO:0000256" key="1">
    <source>
        <dbReference type="SAM" id="MobiDB-lite"/>
    </source>
</evidence>
<accession>A0A2P2GDV1</accession>
<name>A0A2P2GDV1_STREW</name>
<gene>
    <name evidence="2" type="ORF">VO63_36850</name>
</gene>
<dbReference type="AlphaFoldDB" id="A0A2P2GDV1"/>
<feature type="region of interest" description="Disordered" evidence="1">
    <location>
        <begin position="41"/>
        <end position="66"/>
    </location>
</feature>
<comment type="caution">
    <text evidence="2">The sequence shown here is derived from an EMBL/GenBank/DDBJ whole genome shotgun (WGS) entry which is preliminary data.</text>
</comment>
<reference evidence="2 3" key="1">
    <citation type="submission" date="2015-05" db="EMBL/GenBank/DDBJ databases">
        <title>Draft Genome assembly of Streptomyces showdoensis.</title>
        <authorList>
            <person name="Thapa K.K."/>
            <person name="Metsa-Ketela M."/>
        </authorList>
    </citation>
    <scope>NUCLEOTIDE SEQUENCE [LARGE SCALE GENOMIC DNA]</scope>
    <source>
        <strain evidence="2 3">ATCC 15227</strain>
    </source>
</reference>
<feature type="region of interest" description="Disordered" evidence="1">
    <location>
        <begin position="168"/>
        <end position="211"/>
    </location>
</feature>